<dbReference type="OrthoDB" id="21595at2759"/>
<accession>A0A0C2FNE3</accession>
<proteinExistence type="predicted"/>
<keyword evidence="2" id="KW-1185">Reference proteome</keyword>
<organism evidence="1 2">
    <name type="scientific">Ancylostoma duodenale</name>
    <dbReference type="NCBI Taxonomy" id="51022"/>
    <lineage>
        <taxon>Eukaryota</taxon>
        <taxon>Metazoa</taxon>
        <taxon>Ecdysozoa</taxon>
        <taxon>Nematoda</taxon>
        <taxon>Chromadorea</taxon>
        <taxon>Rhabditida</taxon>
        <taxon>Rhabditina</taxon>
        <taxon>Rhabditomorpha</taxon>
        <taxon>Strongyloidea</taxon>
        <taxon>Ancylostomatidae</taxon>
        <taxon>Ancylostomatinae</taxon>
        <taxon>Ancylostoma</taxon>
    </lineage>
</organism>
<evidence type="ECO:0000313" key="2">
    <source>
        <dbReference type="Proteomes" id="UP000054047"/>
    </source>
</evidence>
<gene>
    <name evidence="1" type="ORF">ANCDUO_19819</name>
</gene>
<dbReference type="EMBL" id="KN750778">
    <property type="protein sequence ID" value="KIH50105.1"/>
    <property type="molecule type" value="Genomic_DNA"/>
</dbReference>
<protein>
    <submittedName>
        <fullName evidence="1">Uncharacterized protein</fullName>
    </submittedName>
</protein>
<reference evidence="1 2" key="1">
    <citation type="submission" date="2013-12" db="EMBL/GenBank/DDBJ databases">
        <title>Draft genome of the parsitic nematode Ancylostoma duodenale.</title>
        <authorList>
            <person name="Mitreva M."/>
        </authorList>
    </citation>
    <scope>NUCLEOTIDE SEQUENCE [LARGE SCALE GENOMIC DNA]</scope>
    <source>
        <strain evidence="1 2">Zhejiang</strain>
    </source>
</reference>
<feature type="non-terminal residue" evidence="1">
    <location>
        <position position="69"/>
    </location>
</feature>
<evidence type="ECO:0000313" key="1">
    <source>
        <dbReference type="EMBL" id="KIH50105.1"/>
    </source>
</evidence>
<dbReference type="AlphaFoldDB" id="A0A0C2FNE3"/>
<name>A0A0C2FNE3_9BILA</name>
<dbReference type="Proteomes" id="UP000054047">
    <property type="component" value="Unassembled WGS sequence"/>
</dbReference>
<sequence length="69" mass="8127">MNREPQYRLANEIWRLLVATQRPLISLSVHRLNMCDVRAQKSGIALEAQQKIHGKYDRELAVQILEWVK</sequence>